<keyword evidence="4" id="KW-1185">Reference proteome</keyword>
<dbReference type="OrthoDB" id="6516142at2759"/>
<dbReference type="SUPFAM" id="SSF56672">
    <property type="entry name" value="DNA/RNA polymerases"/>
    <property type="match status" value="1"/>
</dbReference>
<dbReference type="VEuPathDB" id="VectorBase:LDEU011122"/>
<organism evidence="3 4">
    <name type="scientific">Leptotrombidium deliense</name>
    <dbReference type="NCBI Taxonomy" id="299467"/>
    <lineage>
        <taxon>Eukaryota</taxon>
        <taxon>Metazoa</taxon>
        <taxon>Ecdysozoa</taxon>
        <taxon>Arthropoda</taxon>
        <taxon>Chelicerata</taxon>
        <taxon>Arachnida</taxon>
        <taxon>Acari</taxon>
        <taxon>Acariformes</taxon>
        <taxon>Trombidiformes</taxon>
        <taxon>Prostigmata</taxon>
        <taxon>Anystina</taxon>
        <taxon>Parasitengona</taxon>
        <taxon>Trombiculoidea</taxon>
        <taxon>Trombiculidae</taxon>
        <taxon>Leptotrombidium</taxon>
    </lineage>
</organism>
<dbReference type="PANTHER" id="PTHR37984:SF5">
    <property type="entry name" value="PROTEIN NYNRIN-LIKE"/>
    <property type="match status" value="1"/>
</dbReference>
<dbReference type="CDD" id="cd01647">
    <property type="entry name" value="RT_LTR"/>
    <property type="match status" value="1"/>
</dbReference>
<dbReference type="STRING" id="299467.A0A443S060"/>
<dbReference type="EC" id="2.7.7.49" evidence="1"/>
<dbReference type="GO" id="GO:0003964">
    <property type="term" value="F:RNA-directed DNA polymerase activity"/>
    <property type="evidence" value="ECO:0007669"/>
    <property type="project" value="UniProtKB-EC"/>
</dbReference>
<dbReference type="InterPro" id="IPR050951">
    <property type="entry name" value="Retrovirus_Pol_polyprotein"/>
</dbReference>
<dbReference type="PANTHER" id="PTHR37984">
    <property type="entry name" value="PROTEIN CBG26694"/>
    <property type="match status" value="1"/>
</dbReference>
<reference evidence="3 4" key="1">
    <citation type="journal article" date="2018" name="Gigascience">
        <title>Genomes of trombidid mites reveal novel predicted allergens and laterally-transferred genes associated with secondary metabolism.</title>
        <authorList>
            <person name="Dong X."/>
            <person name="Chaisiri K."/>
            <person name="Xia D."/>
            <person name="Armstrong S.D."/>
            <person name="Fang Y."/>
            <person name="Donnelly M.J."/>
            <person name="Kadowaki T."/>
            <person name="McGarry J.W."/>
            <person name="Darby A.C."/>
            <person name="Makepeace B.L."/>
        </authorList>
    </citation>
    <scope>NUCLEOTIDE SEQUENCE [LARGE SCALE GENOMIC DNA]</scope>
    <source>
        <strain evidence="3">UoL-UT</strain>
    </source>
</reference>
<feature type="non-terminal residue" evidence="3">
    <location>
        <position position="539"/>
    </location>
</feature>
<dbReference type="AlphaFoldDB" id="A0A443S060"/>
<name>A0A443S060_9ACAR</name>
<evidence type="ECO:0000256" key="1">
    <source>
        <dbReference type="ARBA" id="ARBA00012493"/>
    </source>
</evidence>
<protein>
    <recommendedName>
        <fullName evidence="1">RNA-directed DNA polymerase</fullName>
        <ecNumber evidence="1">2.7.7.49</ecNumber>
    </recommendedName>
</protein>
<feature type="domain" description="Reverse transcriptase" evidence="2">
    <location>
        <begin position="257"/>
        <end position="436"/>
    </location>
</feature>
<dbReference type="Proteomes" id="UP000288716">
    <property type="component" value="Unassembled WGS sequence"/>
</dbReference>
<sequence length="539" mass="61661">MQNELVGEEFNEPCESHIEKEYVNCNEVSKRAERRIDDEKHVDAELKTKQCARSSLQNKVFVVAYPESPAERVALKEGIVIPPKKSVLVNVCGEKSLMNDAVMYRANDFSNAAKKHNIEVRSNFVIFQNNESKLEIFNAGTRKKRLPAGMIVAKCEEVYEDYYKLADVDAAQKTRKVPFGENSLEFGTEMNDDQVSQMLDLLHKYESRIAFSNKNLGRCKDVEFKILLTDDKPVKLNPYKYSLAMRQELQRQITEMIELGVASPTISEYSSPVVMVKKADGEYRMCVDLREINKKIKSDNYPLPHINDILHALNGACWFCVFDMNAGYWQIPIRKSDRHFLAFITQDTLCHFNLLPFGLKSAPTFFQRVMDYVLSGLKWAIVVVYLDDLVVMGHDFDALINNTGSVLQRFADFGLTIKASKCKFGVTSVTFLGHVISQTGIMMDRNKVSAILKMEPPTTRKDIRVFLGKVGFYGRFHKNLQVIAQPLTRRLRKDIDMGWGIEEQNAFEKIIRNLAQYPILRHFDAKLTIEMRIDACGIG</sequence>
<gene>
    <name evidence="3" type="ORF">B4U80_00939</name>
</gene>
<evidence type="ECO:0000313" key="3">
    <source>
        <dbReference type="EMBL" id="RWS20918.1"/>
    </source>
</evidence>
<comment type="caution">
    <text evidence="3">The sequence shown here is derived from an EMBL/GenBank/DDBJ whole genome shotgun (WGS) entry which is preliminary data.</text>
</comment>
<proteinExistence type="predicted"/>
<dbReference type="InterPro" id="IPR043502">
    <property type="entry name" value="DNA/RNA_pol_sf"/>
</dbReference>
<dbReference type="InterPro" id="IPR000477">
    <property type="entry name" value="RT_dom"/>
</dbReference>
<evidence type="ECO:0000259" key="2">
    <source>
        <dbReference type="PROSITE" id="PS50878"/>
    </source>
</evidence>
<dbReference type="Pfam" id="PF00078">
    <property type="entry name" value="RVT_1"/>
    <property type="match status" value="1"/>
</dbReference>
<dbReference type="FunFam" id="3.30.70.270:FF:000020">
    <property type="entry name" value="Transposon Tf2-6 polyprotein-like Protein"/>
    <property type="match status" value="1"/>
</dbReference>
<evidence type="ECO:0000313" key="4">
    <source>
        <dbReference type="Proteomes" id="UP000288716"/>
    </source>
</evidence>
<dbReference type="InterPro" id="IPR043128">
    <property type="entry name" value="Rev_trsase/Diguanyl_cyclase"/>
</dbReference>
<accession>A0A443S060</accession>
<dbReference type="PROSITE" id="PS50878">
    <property type="entry name" value="RT_POL"/>
    <property type="match status" value="1"/>
</dbReference>
<dbReference type="Gene3D" id="3.30.70.270">
    <property type="match status" value="2"/>
</dbReference>
<dbReference type="Gene3D" id="3.10.10.10">
    <property type="entry name" value="HIV Type 1 Reverse Transcriptase, subunit A, domain 1"/>
    <property type="match status" value="1"/>
</dbReference>
<dbReference type="EMBL" id="NCKV01014719">
    <property type="protein sequence ID" value="RWS20918.1"/>
    <property type="molecule type" value="Genomic_DNA"/>
</dbReference>